<comment type="caution">
    <text evidence="1">The sequence shown here is derived from an EMBL/GenBank/DDBJ whole genome shotgun (WGS) entry which is preliminary data.</text>
</comment>
<name>A0A4Y2FCV3_ARAVE</name>
<dbReference type="AlphaFoldDB" id="A0A4Y2FCV3"/>
<accession>A0A4Y2FCV3</accession>
<organism evidence="1 2">
    <name type="scientific">Araneus ventricosus</name>
    <name type="common">Orbweaver spider</name>
    <name type="synonym">Epeira ventricosa</name>
    <dbReference type="NCBI Taxonomy" id="182803"/>
    <lineage>
        <taxon>Eukaryota</taxon>
        <taxon>Metazoa</taxon>
        <taxon>Ecdysozoa</taxon>
        <taxon>Arthropoda</taxon>
        <taxon>Chelicerata</taxon>
        <taxon>Arachnida</taxon>
        <taxon>Araneae</taxon>
        <taxon>Araneomorphae</taxon>
        <taxon>Entelegynae</taxon>
        <taxon>Araneoidea</taxon>
        <taxon>Araneidae</taxon>
        <taxon>Araneus</taxon>
    </lineage>
</organism>
<gene>
    <name evidence="1" type="ORF">AVEN_40489_1</name>
</gene>
<proteinExistence type="predicted"/>
<dbReference type="EMBL" id="BGPR01249496">
    <property type="protein sequence ID" value="GBM37384.1"/>
    <property type="molecule type" value="Genomic_DNA"/>
</dbReference>
<sequence length="233" mass="26297">TTNLVAPLDDIFINELQSETLGAQNNIQQVINQVAPLGGILINEPQSGTLGAQNNIQQVINQVAPLGGIFINEPQSGTLGIQNNIENVINQVAQDERMDTNARQGLKRKNSDIVLENSIPTKVQISEVMDDYNSIHLENLPNDKTRIYARIRNLMRHPQRIRSYVDIHLGIKPKTAKMQEIEVKNTYIDELYPYIPEIVPAEQKAQADKLKQEKQAAIDRLWKTMLLTKTLTK</sequence>
<feature type="non-terminal residue" evidence="1">
    <location>
        <position position="1"/>
    </location>
</feature>
<evidence type="ECO:0000313" key="1">
    <source>
        <dbReference type="EMBL" id="GBM37384.1"/>
    </source>
</evidence>
<evidence type="ECO:0000313" key="2">
    <source>
        <dbReference type="Proteomes" id="UP000499080"/>
    </source>
</evidence>
<reference evidence="1 2" key="1">
    <citation type="journal article" date="2019" name="Sci. Rep.">
        <title>Orb-weaving spider Araneus ventricosus genome elucidates the spidroin gene catalogue.</title>
        <authorList>
            <person name="Kono N."/>
            <person name="Nakamura H."/>
            <person name="Ohtoshi R."/>
            <person name="Moran D.A.P."/>
            <person name="Shinohara A."/>
            <person name="Yoshida Y."/>
            <person name="Fujiwara M."/>
            <person name="Mori M."/>
            <person name="Tomita M."/>
            <person name="Arakawa K."/>
        </authorList>
    </citation>
    <scope>NUCLEOTIDE SEQUENCE [LARGE SCALE GENOMIC DNA]</scope>
</reference>
<dbReference type="Proteomes" id="UP000499080">
    <property type="component" value="Unassembled WGS sequence"/>
</dbReference>
<protein>
    <submittedName>
        <fullName evidence="1">Uncharacterized protein</fullName>
    </submittedName>
</protein>
<keyword evidence="2" id="KW-1185">Reference proteome</keyword>